<reference evidence="3" key="1">
    <citation type="submission" date="2018-04" db="EMBL/GenBank/DDBJ databases">
        <title>Transcriptome of Schizaphis graminum biotype I.</title>
        <authorList>
            <person name="Scully E.D."/>
            <person name="Geib S.M."/>
            <person name="Palmer N.A."/>
            <person name="Koch K."/>
            <person name="Bradshaw J."/>
            <person name="Heng-Moss T."/>
            <person name="Sarath G."/>
        </authorList>
    </citation>
    <scope>NUCLEOTIDE SEQUENCE</scope>
</reference>
<dbReference type="InterPro" id="IPR000270">
    <property type="entry name" value="PB1_dom"/>
</dbReference>
<dbReference type="PANTHER" id="PTHR15335">
    <property type="entry name" value="PROTEIN TFG"/>
    <property type="match status" value="1"/>
</dbReference>
<dbReference type="SUPFAM" id="SSF54277">
    <property type="entry name" value="CAD &amp; PB1 domains"/>
    <property type="match status" value="1"/>
</dbReference>
<evidence type="ECO:0000256" key="1">
    <source>
        <dbReference type="SAM" id="MobiDB-lite"/>
    </source>
</evidence>
<dbReference type="PANTHER" id="PTHR15335:SF7">
    <property type="entry name" value="PROTEIN TFG"/>
    <property type="match status" value="1"/>
</dbReference>
<dbReference type="InterPro" id="IPR053793">
    <property type="entry name" value="PB1-like"/>
</dbReference>
<dbReference type="GO" id="GO:0042802">
    <property type="term" value="F:identical protein binding"/>
    <property type="evidence" value="ECO:0007669"/>
    <property type="project" value="InterPro"/>
</dbReference>
<feature type="compositionally biased region" description="Basic and acidic residues" evidence="1">
    <location>
        <begin position="165"/>
        <end position="180"/>
    </location>
</feature>
<dbReference type="SMART" id="SM00666">
    <property type="entry name" value="PB1"/>
    <property type="match status" value="1"/>
</dbReference>
<feature type="region of interest" description="Disordered" evidence="1">
    <location>
        <begin position="157"/>
        <end position="210"/>
    </location>
</feature>
<dbReference type="Gene3D" id="3.10.20.90">
    <property type="entry name" value="Phosphatidylinositol 3-kinase Catalytic Subunit, Chain A, domain 1"/>
    <property type="match status" value="1"/>
</dbReference>
<protein>
    <submittedName>
        <fullName evidence="3">Protein TFG</fullName>
    </submittedName>
</protein>
<feature type="compositionally biased region" description="Polar residues" evidence="1">
    <location>
        <begin position="181"/>
        <end position="201"/>
    </location>
</feature>
<feature type="region of interest" description="Disordered" evidence="1">
    <location>
        <begin position="286"/>
        <end position="316"/>
    </location>
</feature>
<dbReference type="PROSITE" id="PS51745">
    <property type="entry name" value="PB1"/>
    <property type="match status" value="1"/>
</dbReference>
<dbReference type="CDD" id="cd06401">
    <property type="entry name" value="PB1_TFG"/>
    <property type="match status" value="1"/>
</dbReference>
<dbReference type="EMBL" id="GGMR01016621">
    <property type="protein sequence ID" value="MBY29240.1"/>
    <property type="molecule type" value="Transcribed_RNA"/>
</dbReference>
<proteinExistence type="predicted"/>
<dbReference type="InterPro" id="IPR033512">
    <property type="entry name" value="TFG"/>
</dbReference>
<evidence type="ECO:0000259" key="2">
    <source>
        <dbReference type="PROSITE" id="PS51745"/>
    </source>
</evidence>
<gene>
    <name evidence="3" type="primary">TFG</name>
    <name evidence="3" type="ORF">g.27168</name>
</gene>
<dbReference type="Pfam" id="PF00564">
    <property type="entry name" value="PB1"/>
    <property type="match status" value="1"/>
</dbReference>
<name>A0A2S2PIG9_SCHGA</name>
<organism evidence="3">
    <name type="scientific">Schizaphis graminum</name>
    <name type="common">Green bug aphid</name>
    <dbReference type="NCBI Taxonomy" id="13262"/>
    <lineage>
        <taxon>Eukaryota</taxon>
        <taxon>Metazoa</taxon>
        <taxon>Ecdysozoa</taxon>
        <taxon>Arthropoda</taxon>
        <taxon>Hexapoda</taxon>
        <taxon>Insecta</taxon>
        <taxon>Pterygota</taxon>
        <taxon>Neoptera</taxon>
        <taxon>Paraneoptera</taxon>
        <taxon>Hemiptera</taxon>
        <taxon>Sternorrhyncha</taxon>
        <taxon>Aphidomorpha</taxon>
        <taxon>Aphidoidea</taxon>
        <taxon>Aphididae</taxon>
        <taxon>Aphidini</taxon>
        <taxon>Schizaphis</taxon>
    </lineage>
</organism>
<dbReference type="GO" id="GO:0048208">
    <property type="term" value="P:COPII vesicle coating"/>
    <property type="evidence" value="ECO:0007669"/>
    <property type="project" value="InterPro"/>
</dbReference>
<evidence type="ECO:0000313" key="3">
    <source>
        <dbReference type="EMBL" id="MBY29240.1"/>
    </source>
</evidence>
<dbReference type="InterPro" id="IPR034857">
    <property type="entry name" value="PB1_TFG"/>
</dbReference>
<dbReference type="AlphaFoldDB" id="A0A2S2PIG9"/>
<accession>A0A2S2PIG9</accession>
<sequence>MESDKSTFQPIDLVGKVIIKVQLGDDIRKVLIHNESITYDELLLMMQRIFNGKLTANDDLTIKYKDEDGDLVTVFDSQDLSFALQTSRVLKLQIFMNNLNYQERLKSKLNADELKKQLREIRDAVTWLLDTIEVTNEGNNNNMPNSIQQEPVNIASPEIPSDNGVTKEFDPLRNSKEECSKTPQTPQPVKTEVSQDNLAVSQPQRQTPPVQQPQIIYNGQSQANMNQHNPYSGGQIPPPLGPQTKWVNPYQQPGMRASYPTAQYSYLYSGQIPASGYSQITAQMKHPTGNQPGHSLYYPTNTTPNPQYSTSQYPGQ</sequence>
<dbReference type="GO" id="GO:0070971">
    <property type="term" value="C:endoplasmic reticulum exit site"/>
    <property type="evidence" value="ECO:0007669"/>
    <property type="project" value="TreeGrafter"/>
</dbReference>
<feature type="domain" description="PB1" evidence="2">
    <location>
        <begin position="16"/>
        <end position="97"/>
    </location>
</feature>